<dbReference type="AlphaFoldDB" id="A0A0R2ALZ7"/>
<dbReference type="PATRIC" id="fig|1423781.4.peg.441"/>
<dbReference type="Pfam" id="PF03466">
    <property type="entry name" value="LysR_substrate"/>
    <property type="match status" value="1"/>
</dbReference>
<dbReference type="PROSITE" id="PS50931">
    <property type="entry name" value="HTH_LYSR"/>
    <property type="match status" value="1"/>
</dbReference>
<evidence type="ECO:0000256" key="4">
    <source>
        <dbReference type="ARBA" id="ARBA00023163"/>
    </source>
</evidence>
<dbReference type="PANTHER" id="PTHR30126:SF40">
    <property type="entry name" value="HTH-TYPE TRANSCRIPTIONAL REGULATOR GLTR"/>
    <property type="match status" value="1"/>
</dbReference>
<dbReference type="InterPro" id="IPR000847">
    <property type="entry name" value="LysR_HTH_N"/>
</dbReference>
<keyword evidence="2" id="KW-0805">Transcription regulation</keyword>
<dbReference type="InterPro" id="IPR036388">
    <property type="entry name" value="WH-like_DNA-bd_sf"/>
</dbReference>
<dbReference type="SUPFAM" id="SSF53850">
    <property type="entry name" value="Periplasmic binding protein-like II"/>
    <property type="match status" value="1"/>
</dbReference>
<sequence>MENEMIDQRYITFLILTKTKSYTKTAKKLFITQPAVTQQVKSLEKELQLKLVEYHQPHLKITERGEKLASFVNNITNQQAEFINYLKNPDLQKEIVFGATKSVAIFMVPKVIEDFSNNFDKINCVVTNTEKILNMIDNGKLDFAILEGNFNKNNYSYHSMQKERFICVANANNRLTQLHEVNISQLLNQTLILREKGSGTRCILYNWLKSLNLSFNDFNKLISFNEPTGIIELVKNDVGISFMYESLASKELANGNLREINLTGLDIFRTMNLVYSRNNYFSKYFNQLFQS</sequence>
<proteinExistence type="inferred from homology"/>
<dbReference type="InterPro" id="IPR005119">
    <property type="entry name" value="LysR_subst-bd"/>
</dbReference>
<dbReference type="Gene3D" id="1.10.10.10">
    <property type="entry name" value="Winged helix-like DNA-binding domain superfamily/Winged helix DNA-binding domain"/>
    <property type="match status" value="1"/>
</dbReference>
<organism evidence="6 7">
    <name type="scientific">Apilactobacillus ozensis DSM 23829 = JCM 17196</name>
    <dbReference type="NCBI Taxonomy" id="1423781"/>
    <lineage>
        <taxon>Bacteria</taxon>
        <taxon>Bacillati</taxon>
        <taxon>Bacillota</taxon>
        <taxon>Bacilli</taxon>
        <taxon>Lactobacillales</taxon>
        <taxon>Lactobacillaceae</taxon>
        <taxon>Apilactobacillus</taxon>
    </lineage>
</organism>
<dbReference type="Proteomes" id="UP000052012">
    <property type="component" value="Unassembled WGS sequence"/>
</dbReference>
<reference evidence="6 7" key="1">
    <citation type="journal article" date="2015" name="Genome Announc.">
        <title>Expanding the biotechnology potential of lactobacilli through comparative genomics of 213 strains and associated genera.</title>
        <authorList>
            <person name="Sun Z."/>
            <person name="Harris H.M."/>
            <person name="McCann A."/>
            <person name="Guo C."/>
            <person name="Argimon S."/>
            <person name="Zhang W."/>
            <person name="Yang X."/>
            <person name="Jeffery I.B."/>
            <person name="Cooney J.C."/>
            <person name="Kagawa T.F."/>
            <person name="Liu W."/>
            <person name="Song Y."/>
            <person name="Salvetti E."/>
            <person name="Wrobel A."/>
            <person name="Rasinkangas P."/>
            <person name="Parkhill J."/>
            <person name="Rea M.C."/>
            <person name="O'Sullivan O."/>
            <person name="Ritari J."/>
            <person name="Douillard F.P."/>
            <person name="Paul Ross R."/>
            <person name="Yang R."/>
            <person name="Briner A.E."/>
            <person name="Felis G.E."/>
            <person name="de Vos W.M."/>
            <person name="Barrangou R."/>
            <person name="Klaenhammer T.R."/>
            <person name="Caufield P.W."/>
            <person name="Cui Y."/>
            <person name="Zhang H."/>
            <person name="O'Toole P.W."/>
        </authorList>
    </citation>
    <scope>NUCLEOTIDE SEQUENCE [LARGE SCALE GENOMIC DNA]</scope>
    <source>
        <strain evidence="6 7">DSM 23829</strain>
    </source>
</reference>
<dbReference type="Pfam" id="PF00126">
    <property type="entry name" value="HTH_1"/>
    <property type="match status" value="1"/>
</dbReference>
<gene>
    <name evidence="6" type="ORF">FD06_GL000430</name>
</gene>
<accession>A0A0R2ALZ7</accession>
<dbReference type="PANTHER" id="PTHR30126">
    <property type="entry name" value="HTH-TYPE TRANSCRIPTIONAL REGULATOR"/>
    <property type="match status" value="1"/>
</dbReference>
<name>A0A0R2ALZ7_9LACO</name>
<dbReference type="STRING" id="1423781.FD06_GL000430"/>
<dbReference type="OrthoDB" id="9785745at2"/>
<dbReference type="SUPFAM" id="SSF46785">
    <property type="entry name" value="Winged helix' DNA-binding domain"/>
    <property type="match status" value="1"/>
</dbReference>
<evidence type="ECO:0000259" key="5">
    <source>
        <dbReference type="PROSITE" id="PS50931"/>
    </source>
</evidence>
<feature type="domain" description="HTH lysR-type" evidence="5">
    <location>
        <begin position="12"/>
        <end position="62"/>
    </location>
</feature>
<comment type="caution">
    <text evidence="6">The sequence shown here is derived from an EMBL/GenBank/DDBJ whole genome shotgun (WGS) entry which is preliminary data.</text>
</comment>
<evidence type="ECO:0000313" key="6">
    <source>
        <dbReference type="EMBL" id="KRM67711.1"/>
    </source>
</evidence>
<dbReference type="EMBL" id="AYYQ01000035">
    <property type="protein sequence ID" value="KRM67711.1"/>
    <property type="molecule type" value="Genomic_DNA"/>
</dbReference>
<protein>
    <submittedName>
        <fullName evidence="6">Transcriptional regulator</fullName>
    </submittedName>
</protein>
<evidence type="ECO:0000256" key="1">
    <source>
        <dbReference type="ARBA" id="ARBA00009437"/>
    </source>
</evidence>
<dbReference type="Gene3D" id="3.40.190.290">
    <property type="match status" value="1"/>
</dbReference>
<dbReference type="GO" id="GO:0003700">
    <property type="term" value="F:DNA-binding transcription factor activity"/>
    <property type="evidence" value="ECO:0007669"/>
    <property type="project" value="InterPro"/>
</dbReference>
<keyword evidence="4" id="KW-0804">Transcription</keyword>
<keyword evidence="7" id="KW-1185">Reference proteome</keyword>
<evidence type="ECO:0000313" key="7">
    <source>
        <dbReference type="Proteomes" id="UP000052012"/>
    </source>
</evidence>
<comment type="similarity">
    <text evidence="1">Belongs to the LysR transcriptional regulatory family.</text>
</comment>
<evidence type="ECO:0000256" key="2">
    <source>
        <dbReference type="ARBA" id="ARBA00023015"/>
    </source>
</evidence>
<evidence type="ECO:0000256" key="3">
    <source>
        <dbReference type="ARBA" id="ARBA00023125"/>
    </source>
</evidence>
<dbReference type="GO" id="GO:0000976">
    <property type="term" value="F:transcription cis-regulatory region binding"/>
    <property type="evidence" value="ECO:0007669"/>
    <property type="project" value="TreeGrafter"/>
</dbReference>
<dbReference type="PRINTS" id="PR00039">
    <property type="entry name" value="HTHLYSR"/>
</dbReference>
<dbReference type="InterPro" id="IPR036390">
    <property type="entry name" value="WH_DNA-bd_sf"/>
</dbReference>
<keyword evidence="3" id="KW-0238">DNA-binding</keyword>